<dbReference type="SUPFAM" id="SSF51735">
    <property type="entry name" value="NAD(P)-binding Rossmann-fold domains"/>
    <property type="match status" value="1"/>
</dbReference>
<name>A0ABY1NHQ1_9HYPH</name>
<reference evidence="4 5" key="1">
    <citation type="submission" date="2017-05" db="EMBL/GenBank/DDBJ databases">
        <authorList>
            <person name="Varghese N."/>
            <person name="Submissions S."/>
        </authorList>
    </citation>
    <scope>NUCLEOTIDE SEQUENCE [LARGE SCALE GENOMIC DNA]</scope>
    <source>
        <strain evidence="4 5">DSM 15949</strain>
    </source>
</reference>
<evidence type="ECO:0000313" key="5">
    <source>
        <dbReference type="Proteomes" id="UP001157914"/>
    </source>
</evidence>
<dbReference type="PANTHER" id="PTHR10366:SF564">
    <property type="entry name" value="STEROL-4-ALPHA-CARBOXYLATE 3-DEHYDROGENASE, DECARBOXYLATING"/>
    <property type="match status" value="1"/>
</dbReference>
<sequence length="351" mass="38067">MNIPTSTPVLVTGATGYVAGWIIKDLLEAGVTVHAAVRDPDNADKLKHLTDIAAASKGTLRFFKSELLERGSFADAMSGCSVVFHTASPFTLNVKNPQRDLIDPAVNGTRNVLETAASTPSVKRVVVTSSCVAIYTDAIDCAKAPGGVLTEEIWNTTASLSYEPYSYSKTMAEKEAWKIAEKSPGFRLVTINPSLVIGPALAKKPTSESFNIVRQMGDGTAKMGAPKIGLGVVDVRDLSKAHLAAAFRDDAEGRHIVSGHNTNILELGKSLIEKYGDTYPVPRKSVPKWAVWLLGPMLNGISRRFVTNNVDIPWKADNSKSRTRLGVTYRPLKVSMEDMFQQMIDAGTFKR</sequence>
<comment type="caution">
    <text evidence="4">The sequence shown here is derived from an EMBL/GenBank/DDBJ whole genome shotgun (WGS) entry which is preliminary data.</text>
</comment>
<keyword evidence="5" id="KW-1185">Reference proteome</keyword>
<dbReference type="InterPro" id="IPR050425">
    <property type="entry name" value="NAD(P)_dehydrat-like"/>
</dbReference>
<dbReference type="Proteomes" id="UP001157914">
    <property type="component" value="Unassembled WGS sequence"/>
</dbReference>
<dbReference type="Pfam" id="PF01370">
    <property type="entry name" value="Epimerase"/>
    <property type="match status" value="1"/>
</dbReference>
<evidence type="ECO:0000256" key="2">
    <source>
        <dbReference type="ARBA" id="ARBA00023445"/>
    </source>
</evidence>
<dbReference type="EMBL" id="FXTT01000001">
    <property type="protein sequence ID" value="SMP09642.1"/>
    <property type="molecule type" value="Genomic_DNA"/>
</dbReference>
<accession>A0ABY1NHQ1</accession>
<evidence type="ECO:0000313" key="4">
    <source>
        <dbReference type="EMBL" id="SMP09642.1"/>
    </source>
</evidence>
<evidence type="ECO:0000256" key="1">
    <source>
        <dbReference type="ARBA" id="ARBA00023002"/>
    </source>
</evidence>
<dbReference type="PANTHER" id="PTHR10366">
    <property type="entry name" value="NAD DEPENDENT EPIMERASE/DEHYDRATASE"/>
    <property type="match status" value="1"/>
</dbReference>
<comment type="similarity">
    <text evidence="2">Belongs to the NAD(P)-dependent epimerase/dehydratase family. Dihydroflavonol-4-reductase subfamily.</text>
</comment>
<dbReference type="Gene3D" id="3.40.50.720">
    <property type="entry name" value="NAD(P)-binding Rossmann-like Domain"/>
    <property type="match status" value="1"/>
</dbReference>
<dbReference type="InterPro" id="IPR036291">
    <property type="entry name" value="NAD(P)-bd_dom_sf"/>
</dbReference>
<dbReference type="InterPro" id="IPR001509">
    <property type="entry name" value="Epimerase_deHydtase"/>
</dbReference>
<feature type="domain" description="NAD-dependent epimerase/dehydratase" evidence="3">
    <location>
        <begin position="9"/>
        <end position="255"/>
    </location>
</feature>
<proteinExistence type="inferred from homology"/>
<evidence type="ECO:0000259" key="3">
    <source>
        <dbReference type="Pfam" id="PF01370"/>
    </source>
</evidence>
<dbReference type="RefSeq" id="WP_208996963.1">
    <property type="nucleotide sequence ID" value="NZ_BAAAEA010000001.1"/>
</dbReference>
<protein>
    <submittedName>
        <fullName evidence="4">Dihydroflavonol-4-reductase</fullName>
    </submittedName>
</protein>
<gene>
    <name evidence="4" type="ORF">SAMN06265374_1140</name>
</gene>
<keyword evidence="1" id="KW-0560">Oxidoreductase</keyword>
<organism evidence="4 5">
    <name type="scientific">Roseibium denhamense</name>
    <dbReference type="NCBI Taxonomy" id="76305"/>
    <lineage>
        <taxon>Bacteria</taxon>
        <taxon>Pseudomonadati</taxon>
        <taxon>Pseudomonadota</taxon>
        <taxon>Alphaproteobacteria</taxon>
        <taxon>Hyphomicrobiales</taxon>
        <taxon>Stappiaceae</taxon>
        <taxon>Roseibium</taxon>
    </lineage>
</organism>